<reference evidence="3" key="1">
    <citation type="submission" date="2021-03" db="EMBL/GenBank/DDBJ databases">
        <title>Proteiniclasticum marinus sp. nov., isolated from tidal flat sediment.</title>
        <authorList>
            <person name="Namirimu T."/>
            <person name="Yang J.-A."/>
            <person name="Yang S.-H."/>
            <person name="Kim Y.-J."/>
            <person name="Kwon K.K."/>
        </authorList>
    </citation>
    <scope>NUCLEOTIDE SEQUENCE</scope>
    <source>
        <strain evidence="3">SCR006</strain>
    </source>
</reference>
<keyword evidence="4" id="KW-1185">Reference proteome</keyword>
<dbReference type="PANTHER" id="PTHR23308">
    <property type="entry name" value="NUCLEAR INHIBITOR OF PROTEIN PHOSPHATASE-1"/>
    <property type="match status" value="1"/>
</dbReference>
<dbReference type="CDD" id="cd00060">
    <property type="entry name" value="FHA"/>
    <property type="match status" value="1"/>
</dbReference>
<protein>
    <submittedName>
        <fullName evidence="3">FHA domain-containing protein</fullName>
    </submittedName>
</protein>
<organism evidence="3 4">
    <name type="scientific">Proteiniclasticum aestuarii</name>
    <dbReference type="NCBI Taxonomy" id="2817862"/>
    <lineage>
        <taxon>Bacteria</taxon>
        <taxon>Bacillati</taxon>
        <taxon>Bacillota</taxon>
        <taxon>Clostridia</taxon>
        <taxon>Eubacteriales</taxon>
        <taxon>Clostridiaceae</taxon>
        <taxon>Proteiniclasticum</taxon>
    </lineage>
</organism>
<comment type="caution">
    <text evidence="3">The sequence shown here is derived from an EMBL/GenBank/DDBJ whole genome shotgun (WGS) entry which is preliminary data.</text>
</comment>
<dbReference type="InterPro" id="IPR008984">
    <property type="entry name" value="SMAD_FHA_dom_sf"/>
</dbReference>
<feature type="domain" description="FHA" evidence="2">
    <location>
        <begin position="70"/>
        <end position="119"/>
    </location>
</feature>
<keyword evidence="1" id="KW-0812">Transmembrane</keyword>
<feature type="transmembrane region" description="Helical" evidence="1">
    <location>
        <begin position="6"/>
        <end position="28"/>
    </location>
</feature>
<gene>
    <name evidence="3" type="ORF">J3A84_12930</name>
</gene>
<evidence type="ECO:0000313" key="3">
    <source>
        <dbReference type="EMBL" id="MBO1265936.1"/>
    </source>
</evidence>
<name>A0A939KKB9_9CLOT</name>
<sequence>MDIQRIISLAFTGFFVIILFFIIIRSLILMSKDMSAPQEERENILKLTVLEIGENRNLRKGGTMTISEETTFGRKNDNTVVLTDPYASGYHFRIFPHEGRYVIEDNKSTNGTLLNGDRLEMKTYLKKDDMIRVGNLKLKVKVS</sequence>
<dbReference type="RefSeq" id="WP_207600453.1">
    <property type="nucleotide sequence ID" value="NZ_JAFNJU010000010.1"/>
</dbReference>
<dbReference type="Proteomes" id="UP000664218">
    <property type="component" value="Unassembled WGS sequence"/>
</dbReference>
<dbReference type="InterPro" id="IPR050923">
    <property type="entry name" value="Cell_Proc_Reg/RNA_Proc"/>
</dbReference>
<dbReference type="AlphaFoldDB" id="A0A939KKB9"/>
<dbReference type="Pfam" id="PF00498">
    <property type="entry name" value="FHA"/>
    <property type="match status" value="1"/>
</dbReference>
<proteinExistence type="predicted"/>
<keyword evidence="1" id="KW-1133">Transmembrane helix</keyword>
<dbReference type="SUPFAM" id="SSF49879">
    <property type="entry name" value="SMAD/FHA domain"/>
    <property type="match status" value="1"/>
</dbReference>
<dbReference type="InterPro" id="IPR000253">
    <property type="entry name" value="FHA_dom"/>
</dbReference>
<evidence type="ECO:0000313" key="4">
    <source>
        <dbReference type="Proteomes" id="UP000664218"/>
    </source>
</evidence>
<dbReference type="PROSITE" id="PS50006">
    <property type="entry name" value="FHA_DOMAIN"/>
    <property type="match status" value="1"/>
</dbReference>
<evidence type="ECO:0000259" key="2">
    <source>
        <dbReference type="PROSITE" id="PS50006"/>
    </source>
</evidence>
<keyword evidence="1" id="KW-0472">Membrane</keyword>
<dbReference type="EMBL" id="JAFNJU010000010">
    <property type="protein sequence ID" value="MBO1265936.1"/>
    <property type="molecule type" value="Genomic_DNA"/>
</dbReference>
<evidence type="ECO:0000256" key="1">
    <source>
        <dbReference type="SAM" id="Phobius"/>
    </source>
</evidence>
<accession>A0A939KKB9</accession>
<dbReference type="Gene3D" id="2.60.200.20">
    <property type="match status" value="1"/>
</dbReference>
<dbReference type="SMART" id="SM00240">
    <property type="entry name" value="FHA"/>
    <property type="match status" value="1"/>
</dbReference>